<feature type="signal peptide" evidence="1">
    <location>
        <begin position="1"/>
        <end position="22"/>
    </location>
</feature>
<name>A0A914LWC2_MELIC</name>
<dbReference type="WBParaSite" id="Minc3s00859g18170">
    <property type="protein sequence ID" value="Minc3s00859g18170"/>
    <property type="gene ID" value="Minc3s00859g18170"/>
</dbReference>
<dbReference type="GO" id="GO:0006644">
    <property type="term" value="P:phospholipid metabolic process"/>
    <property type="evidence" value="ECO:0007669"/>
    <property type="project" value="InterPro"/>
</dbReference>
<proteinExistence type="predicted"/>
<dbReference type="AlphaFoldDB" id="A0A914LWC2"/>
<evidence type="ECO:0000256" key="1">
    <source>
        <dbReference type="SAM" id="SignalP"/>
    </source>
</evidence>
<protein>
    <submittedName>
        <fullName evidence="3">Uncharacterized protein</fullName>
    </submittedName>
</protein>
<dbReference type="Gene3D" id="1.20.90.10">
    <property type="entry name" value="Phospholipase A2 domain"/>
    <property type="match status" value="1"/>
</dbReference>
<feature type="chain" id="PRO_5037180146" evidence="1">
    <location>
        <begin position="23"/>
        <end position="164"/>
    </location>
</feature>
<reference evidence="3" key="1">
    <citation type="submission" date="2022-11" db="UniProtKB">
        <authorList>
            <consortium name="WormBaseParasite"/>
        </authorList>
    </citation>
    <scope>IDENTIFICATION</scope>
</reference>
<dbReference type="Proteomes" id="UP000887563">
    <property type="component" value="Unplaced"/>
</dbReference>
<keyword evidence="1" id="KW-0732">Signal</keyword>
<sequence>MFKNFKLILLLLTLFLFNENNAANPSFTLQKCNKVSKFLLEETYGCNCNGGFIDIEPVDEIDKCCQSRKRLQLPLFINRVCTKENTPKFYFRKYTCETLYNESCSDPITECEIGLCKFLDGLMDCFLQYSLPKERKDCVLVNKLNGNETVRMTKSVGKTINEFL</sequence>
<evidence type="ECO:0000313" key="2">
    <source>
        <dbReference type="Proteomes" id="UP000887563"/>
    </source>
</evidence>
<keyword evidence="2" id="KW-1185">Reference proteome</keyword>
<dbReference type="GO" id="GO:0050482">
    <property type="term" value="P:arachidonate secretion"/>
    <property type="evidence" value="ECO:0007669"/>
    <property type="project" value="InterPro"/>
</dbReference>
<evidence type="ECO:0000313" key="3">
    <source>
        <dbReference type="WBParaSite" id="Minc3s00859g18170"/>
    </source>
</evidence>
<dbReference type="GO" id="GO:0004623">
    <property type="term" value="F:phospholipase A2 activity"/>
    <property type="evidence" value="ECO:0007669"/>
    <property type="project" value="InterPro"/>
</dbReference>
<dbReference type="SUPFAM" id="SSF48619">
    <property type="entry name" value="Phospholipase A2, PLA2"/>
    <property type="match status" value="1"/>
</dbReference>
<dbReference type="InterPro" id="IPR036444">
    <property type="entry name" value="PLipase_A2_dom_sf"/>
</dbReference>
<organism evidence="2 3">
    <name type="scientific">Meloidogyne incognita</name>
    <name type="common">Southern root-knot nematode worm</name>
    <name type="synonym">Oxyuris incognita</name>
    <dbReference type="NCBI Taxonomy" id="6306"/>
    <lineage>
        <taxon>Eukaryota</taxon>
        <taxon>Metazoa</taxon>
        <taxon>Ecdysozoa</taxon>
        <taxon>Nematoda</taxon>
        <taxon>Chromadorea</taxon>
        <taxon>Rhabditida</taxon>
        <taxon>Tylenchina</taxon>
        <taxon>Tylenchomorpha</taxon>
        <taxon>Tylenchoidea</taxon>
        <taxon>Meloidogynidae</taxon>
        <taxon>Meloidogyninae</taxon>
        <taxon>Meloidogyne</taxon>
        <taxon>Meloidogyne incognita group</taxon>
    </lineage>
</organism>
<accession>A0A914LWC2</accession>